<protein>
    <recommendedName>
        <fullName evidence="6">Carrier domain-containing protein</fullName>
    </recommendedName>
</protein>
<dbReference type="InterPro" id="IPR036736">
    <property type="entry name" value="ACP-like_sf"/>
</dbReference>
<reference evidence="3 5" key="1">
    <citation type="submission" date="2020-01" db="EMBL/GenBank/DDBJ databases">
        <authorList>
            <consortium name="DOE Joint Genome Institute"/>
            <person name="Haridas S."/>
            <person name="Albert R."/>
            <person name="Binder M."/>
            <person name="Bloem J."/>
            <person name="Labutti K."/>
            <person name="Salamov A."/>
            <person name="Andreopoulos B."/>
            <person name="Baker S.E."/>
            <person name="Barry K."/>
            <person name="Bills G."/>
            <person name="Bluhm B.H."/>
            <person name="Cannon C."/>
            <person name="Castanera R."/>
            <person name="Culley D.E."/>
            <person name="Daum C."/>
            <person name="Ezra D."/>
            <person name="Gonzalez J.B."/>
            <person name="Henrissat B."/>
            <person name="Kuo A."/>
            <person name="Liang C."/>
            <person name="Lipzen A."/>
            <person name="Lutzoni F."/>
            <person name="Magnuson J."/>
            <person name="Mondo S."/>
            <person name="Nolan M."/>
            <person name="Ohm R."/>
            <person name="Pangilinan J."/>
            <person name="Park H.-J."/>
            <person name="Ramirez L."/>
            <person name="Alfaro M."/>
            <person name="Sun H."/>
            <person name="Tritt A."/>
            <person name="Yoshinaga Y."/>
            <person name="Zwiers L.-H."/>
            <person name="Turgeon B.G."/>
            <person name="Goodwin S.B."/>
            <person name="Spatafora J.W."/>
            <person name="Crous P.W."/>
            <person name="Grigoriev I.V."/>
        </authorList>
    </citation>
    <scope>NUCLEOTIDE SEQUENCE</scope>
    <source>
        <strain evidence="3 5">CBS 781.70</strain>
    </source>
</reference>
<gene>
    <name evidence="3 5" type="ORF">P152DRAFT_472828</name>
</gene>
<evidence type="ECO:0008006" key="6">
    <source>
        <dbReference type="Google" id="ProtNLM"/>
    </source>
</evidence>
<evidence type="ECO:0000313" key="4">
    <source>
        <dbReference type="Proteomes" id="UP000504638"/>
    </source>
</evidence>
<keyword evidence="4" id="KW-1185">Reference proteome</keyword>
<keyword evidence="2" id="KW-0597">Phosphoprotein</keyword>
<dbReference type="Gene3D" id="1.10.1200.10">
    <property type="entry name" value="ACP-like"/>
    <property type="match status" value="1"/>
</dbReference>
<reference evidence="5" key="3">
    <citation type="submission" date="2025-04" db="UniProtKB">
        <authorList>
            <consortium name="RefSeq"/>
        </authorList>
    </citation>
    <scope>IDENTIFICATION</scope>
    <source>
        <strain evidence="5">CBS 781.70</strain>
    </source>
</reference>
<dbReference type="PANTHER" id="PTHR44845">
    <property type="entry name" value="CARRIER DOMAIN-CONTAINING PROTEIN"/>
    <property type="match status" value="1"/>
</dbReference>
<evidence type="ECO:0000256" key="2">
    <source>
        <dbReference type="ARBA" id="ARBA00022553"/>
    </source>
</evidence>
<name>A0A6G1G7M2_9PEZI</name>
<evidence type="ECO:0000313" key="5">
    <source>
        <dbReference type="RefSeq" id="XP_033535689.1"/>
    </source>
</evidence>
<dbReference type="EMBL" id="ML975154">
    <property type="protein sequence ID" value="KAF1814058.1"/>
    <property type="molecule type" value="Genomic_DNA"/>
</dbReference>
<dbReference type="SUPFAM" id="SSF47336">
    <property type="entry name" value="ACP-like"/>
    <property type="match status" value="1"/>
</dbReference>
<evidence type="ECO:0000313" key="3">
    <source>
        <dbReference type="EMBL" id="KAF1814058.1"/>
    </source>
</evidence>
<dbReference type="PANTHER" id="PTHR44845:SF1">
    <property type="entry name" value="L-2-AMINOADIPATE REDUCTASE"/>
    <property type="match status" value="1"/>
</dbReference>
<dbReference type="Gene3D" id="3.30.300.30">
    <property type="match status" value="1"/>
</dbReference>
<dbReference type="OrthoDB" id="329835at2759"/>
<proteinExistence type="predicted"/>
<dbReference type="RefSeq" id="XP_033535689.1">
    <property type="nucleotide sequence ID" value="XM_033681183.1"/>
</dbReference>
<keyword evidence="1" id="KW-0596">Phosphopantetheine</keyword>
<sequence length="171" mass="19253">MVDRLRRFRQLRDDVRDHLKTKLPVYAVPTVIVPLYRMPLNPNGKIDRPALPFPEPHELAHSMPRRTSHTTAAMSTTERTLGKIWSQALRTPVNVIGPESDFADLGGHSNLGQQMLWRFPTLRGLAGEIDRALDLQNSTASTSVIIIIIISRPPVQRDSIAHTLGRTDLLR</sequence>
<dbReference type="InterPro" id="IPR045851">
    <property type="entry name" value="AMP-bd_C_sf"/>
</dbReference>
<evidence type="ECO:0000256" key="1">
    <source>
        <dbReference type="ARBA" id="ARBA00022450"/>
    </source>
</evidence>
<accession>A0A6G1G7M2</accession>
<dbReference type="GeneID" id="54421753"/>
<dbReference type="Proteomes" id="UP000504638">
    <property type="component" value="Unplaced"/>
</dbReference>
<organism evidence="3">
    <name type="scientific">Eremomyces bilateralis CBS 781.70</name>
    <dbReference type="NCBI Taxonomy" id="1392243"/>
    <lineage>
        <taxon>Eukaryota</taxon>
        <taxon>Fungi</taxon>
        <taxon>Dikarya</taxon>
        <taxon>Ascomycota</taxon>
        <taxon>Pezizomycotina</taxon>
        <taxon>Dothideomycetes</taxon>
        <taxon>Dothideomycetes incertae sedis</taxon>
        <taxon>Eremomycetales</taxon>
        <taxon>Eremomycetaceae</taxon>
        <taxon>Eremomyces</taxon>
    </lineage>
</organism>
<dbReference type="AlphaFoldDB" id="A0A6G1G7M2"/>
<dbReference type="SUPFAM" id="SSF56801">
    <property type="entry name" value="Acetyl-CoA synthetase-like"/>
    <property type="match status" value="1"/>
</dbReference>
<reference evidence="5" key="2">
    <citation type="submission" date="2020-04" db="EMBL/GenBank/DDBJ databases">
        <authorList>
            <consortium name="NCBI Genome Project"/>
        </authorList>
    </citation>
    <scope>NUCLEOTIDE SEQUENCE</scope>
    <source>
        <strain evidence="5">CBS 781.70</strain>
    </source>
</reference>